<comment type="pathway">
    <text evidence="9">Carbohydrate metabolism; D-ribose degradation; D-ribose 5-phosphate from beta-D-ribopyranose: step 2/2.</text>
</comment>
<proteinExistence type="inferred from homology"/>
<feature type="binding site" evidence="9">
    <location>
        <position position="136"/>
    </location>
    <ligand>
        <name>substrate</name>
    </ligand>
</feature>
<evidence type="ECO:0000256" key="8">
    <source>
        <dbReference type="ARBA" id="ARBA00023277"/>
    </source>
</evidence>
<dbReference type="InterPro" id="IPR011877">
    <property type="entry name" value="Ribokinase"/>
</dbReference>
<keyword evidence="12" id="KW-1185">Reference proteome</keyword>
<dbReference type="PRINTS" id="PR00990">
    <property type="entry name" value="RIBOKINASE"/>
</dbReference>
<dbReference type="GO" id="GO:0046872">
    <property type="term" value="F:metal ion binding"/>
    <property type="evidence" value="ECO:0007669"/>
    <property type="project" value="UniProtKB-KW"/>
</dbReference>
<keyword evidence="9" id="KW-0963">Cytoplasm</keyword>
<feature type="binding site" evidence="9">
    <location>
        <position position="179"/>
    </location>
    <ligand>
        <name>ATP</name>
        <dbReference type="ChEBI" id="CHEBI:30616"/>
    </ligand>
</feature>
<dbReference type="UniPathway" id="UPA00916">
    <property type="reaction ID" value="UER00889"/>
</dbReference>
<reference evidence="11 12" key="1">
    <citation type="submission" date="2018-05" db="EMBL/GenBank/DDBJ databases">
        <title>Leucothrix arctica sp. nov., isolated from Arctic seawater.</title>
        <authorList>
            <person name="Choi A."/>
            <person name="Baek K."/>
        </authorList>
    </citation>
    <scope>NUCLEOTIDE SEQUENCE [LARGE SCALE GENOMIC DNA]</scope>
    <source>
        <strain evidence="11 12">IMCC9719</strain>
    </source>
</reference>
<keyword evidence="6 9" id="KW-0460">Magnesium</keyword>
<dbReference type="PANTHER" id="PTHR10584:SF166">
    <property type="entry name" value="RIBOKINASE"/>
    <property type="match status" value="1"/>
</dbReference>
<evidence type="ECO:0000256" key="7">
    <source>
        <dbReference type="ARBA" id="ARBA00022958"/>
    </source>
</evidence>
<evidence type="ECO:0000256" key="2">
    <source>
        <dbReference type="ARBA" id="ARBA00022723"/>
    </source>
</evidence>
<dbReference type="GO" id="GO:0005737">
    <property type="term" value="C:cytoplasm"/>
    <property type="evidence" value="ECO:0007669"/>
    <property type="project" value="UniProtKB-SubCell"/>
</dbReference>
<dbReference type="CDD" id="cd01174">
    <property type="entry name" value="ribokinase"/>
    <property type="match status" value="1"/>
</dbReference>
<dbReference type="Pfam" id="PF00294">
    <property type="entry name" value="PfkB"/>
    <property type="match status" value="1"/>
</dbReference>
<dbReference type="OrthoDB" id="9775849at2"/>
<keyword evidence="3 9" id="KW-0547">Nucleotide-binding</keyword>
<evidence type="ECO:0000259" key="10">
    <source>
        <dbReference type="Pfam" id="PF00294"/>
    </source>
</evidence>
<evidence type="ECO:0000256" key="6">
    <source>
        <dbReference type="ARBA" id="ARBA00022842"/>
    </source>
</evidence>
<dbReference type="EMBL" id="QGKL01000039">
    <property type="protein sequence ID" value="PWQ94673.1"/>
    <property type="molecule type" value="Genomic_DNA"/>
</dbReference>
<keyword evidence="2 9" id="KW-0479">Metal-binding</keyword>
<comment type="activity regulation">
    <text evidence="9">Activated by a monovalent cation that binds near, but not in, the active site. The most likely occupant of the site in vivo is potassium. Ion binding induces a conformational change that may alter substrate affinity.</text>
</comment>
<evidence type="ECO:0000256" key="3">
    <source>
        <dbReference type="ARBA" id="ARBA00022741"/>
    </source>
</evidence>
<comment type="function">
    <text evidence="9">Catalyzes the phosphorylation of ribose at O-5 in a reaction requiring ATP and magnesium. The resulting D-ribose-5-phosphate can then be used either for sythesis of nucleotides, histidine, and tryptophan, or as a component of the pentose phosphate pathway.</text>
</comment>
<dbReference type="RefSeq" id="WP_109824322.1">
    <property type="nucleotide sequence ID" value="NZ_QGKL01000039.1"/>
</dbReference>
<feature type="binding site" evidence="9">
    <location>
        <position position="283"/>
    </location>
    <ligand>
        <name>K(+)</name>
        <dbReference type="ChEBI" id="CHEBI:29103"/>
    </ligand>
</feature>
<comment type="subunit">
    <text evidence="9">Homodimer.</text>
</comment>
<dbReference type="PANTHER" id="PTHR10584">
    <property type="entry name" value="SUGAR KINASE"/>
    <property type="match status" value="1"/>
</dbReference>
<feature type="binding site" evidence="9">
    <location>
        <begin position="10"/>
        <end position="12"/>
    </location>
    <ligand>
        <name>substrate</name>
    </ligand>
</feature>
<dbReference type="InterPro" id="IPR002139">
    <property type="entry name" value="Ribo/fructo_kinase"/>
</dbReference>
<dbReference type="EC" id="2.7.1.15" evidence="9"/>
<gene>
    <name evidence="9" type="primary">rbsK</name>
    <name evidence="11" type="ORF">DKT75_15380</name>
</gene>
<feature type="active site" description="Proton acceptor" evidence="9">
    <location>
        <position position="248"/>
    </location>
</feature>
<evidence type="ECO:0000256" key="5">
    <source>
        <dbReference type="ARBA" id="ARBA00022840"/>
    </source>
</evidence>
<sequence length="302" mass="32819">MKVFNYGSINIDHIYRVPRFIQPGETLASDHYQMMLGGKGANQSIALARAGASVQHIGRVSSFDDWIFRKLQADGIGVYCVEHVEEPTGHAIIQVSDAGENSILLFGGANQSFSISNVAECLSNAERDDWLLLQHECNLTTEVMKLAKDHDMTVVYNPAPMPADIASVPLDCVDYLVMNEVEALQFAANDALSKDRPDELVEYLHQKNPHLKIILTLGKQGVVYKDAENLIKQPAERVVAVDTTAAGDTFIGYFVQQCITGKDIETALSVACKAAAVTVQALGASDSIPTSQQLIDQGIIDA</sequence>
<feature type="binding site" evidence="9">
    <location>
        <position position="248"/>
    </location>
    <ligand>
        <name>substrate</name>
    </ligand>
</feature>
<evidence type="ECO:0000313" key="11">
    <source>
        <dbReference type="EMBL" id="PWQ94673.1"/>
    </source>
</evidence>
<keyword evidence="1 9" id="KW-0808">Transferase</keyword>
<feature type="binding site" evidence="9">
    <location>
        <position position="281"/>
    </location>
    <ligand>
        <name>K(+)</name>
        <dbReference type="ChEBI" id="CHEBI:29103"/>
    </ligand>
</feature>
<dbReference type="GO" id="GO:0005524">
    <property type="term" value="F:ATP binding"/>
    <property type="evidence" value="ECO:0007669"/>
    <property type="project" value="UniProtKB-UniRule"/>
</dbReference>
<feature type="domain" description="Carbohydrate kinase PfkB" evidence="10">
    <location>
        <begin position="3"/>
        <end position="290"/>
    </location>
</feature>
<dbReference type="HAMAP" id="MF_01987">
    <property type="entry name" value="Ribokinase"/>
    <property type="match status" value="1"/>
</dbReference>
<keyword evidence="7 9" id="KW-0630">Potassium</keyword>
<comment type="caution">
    <text evidence="9">Lacks conserved residue(s) required for the propagation of feature annotation.</text>
</comment>
<evidence type="ECO:0000313" key="12">
    <source>
        <dbReference type="Proteomes" id="UP000245506"/>
    </source>
</evidence>
<feature type="binding site" evidence="9">
    <location>
        <position position="242"/>
    </location>
    <ligand>
        <name>K(+)</name>
        <dbReference type="ChEBI" id="CHEBI:29103"/>
    </ligand>
</feature>
<dbReference type="Proteomes" id="UP000245506">
    <property type="component" value="Unassembled WGS sequence"/>
</dbReference>
<dbReference type="InterPro" id="IPR011611">
    <property type="entry name" value="PfkB_dom"/>
</dbReference>
<feature type="binding site" evidence="9">
    <location>
        <begin position="247"/>
        <end position="248"/>
    </location>
    <ligand>
        <name>ATP</name>
        <dbReference type="ChEBI" id="CHEBI:30616"/>
    </ligand>
</feature>
<evidence type="ECO:0000256" key="9">
    <source>
        <dbReference type="HAMAP-Rule" id="MF_01987"/>
    </source>
</evidence>
<dbReference type="SUPFAM" id="SSF53613">
    <property type="entry name" value="Ribokinase-like"/>
    <property type="match status" value="1"/>
</dbReference>
<feature type="binding site" evidence="9">
    <location>
        <begin position="38"/>
        <end position="42"/>
    </location>
    <ligand>
        <name>substrate</name>
    </ligand>
</feature>
<evidence type="ECO:0000256" key="4">
    <source>
        <dbReference type="ARBA" id="ARBA00022777"/>
    </source>
</evidence>
<dbReference type="Gene3D" id="3.40.1190.20">
    <property type="match status" value="1"/>
</dbReference>
<comment type="caution">
    <text evidence="11">The sequence shown here is derived from an EMBL/GenBank/DDBJ whole genome shotgun (WGS) entry which is preliminary data.</text>
</comment>
<feature type="binding site" evidence="9">
    <location>
        <begin position="216"/>
        <end position="221"/>
    </location>
    <ligand>
        <name>ATP</name>
        <dbReference type="ChEBI" id="CHEBI:30616"/>
    </ligand>
</feature>
<comment type="similarity">
    <text evidence="9">Belongs to the carbohydrate kinase PfkB family. Ribokinase subfamily.</text>
</comment>
<evidence type="ECO:0000256" key="1">
    <source>
        <dbReference type="ARBA" id="ARBA00022679"/>
    </source>
</evidence>
<accession>A0A317CBI7</accession>
<comment type="cofactor">
    <cofactor evidence="9">
        <name>Mg(2+)</name>
        <dbReference type="ChEBI" id="CHEBI:18420"/>
    </cofactor>
    <text evidence="9">Requires a divalent cation, most likely magnesium in vivo, as an electrophilic catalyst to aid phosphoryl group transfer. It is the chelate of the metal and the nucleotide that is the actual substrate.</text>
</comment>
<dbReference type="InterPro" id="IPR029056">
    <property type="entry name" value="Ribokinase-like"/>
</dbReference>
<keyword evidence="5 9" id="KW-0067">ATP-binding</keyword>
<protein>
    <recommendedName>
        <fullName evidence="9">Ribokinase</fullName>
        <shortName evidence="9">RK</shortName>
        <ecNumber evidence="9">2.7.1.15</ecNumber>
    </recommendedName>
</protein>
<organism evidence="11 12">
    <name type="scientific">Leucothrix arctica</name>
    <dbReference type="NCBI Taxonomy" id="1481894"/>
    <lineage>
        <taxon>Bacteria</taxon>
        <taxon>Pseudomonadati</taxon>
        <taxon>Pseudomonadota</taxon>
        <taxon>Gammaproteobacteria</taxon>
        <taxon>Thiotrichales</taxon>
        <taxon>Thiotrichaceae</taxon>
        <taxon>Leucothrix</taxon>
    </lineage>
</organism>
<dbReference type="GO" id="GO:0004747">
    <property type="term" value="F:ribokinase activity"/>
    <property type="evidence" value="ECO:0007669"/>
    <property type="project" value="UniProtKB-UniRule"/>
</dbReference>
<name>A0A317CBI7_9GAMM</name>
<comment type="catalytic activity">
    <reaction evidence="9">
        <text>D-ribose + ATP = D-ribose 5-phosphate + ADP + H(+)</text>
        <dbReference type="Rhea" id="RHEA:13697"/>
        <dbReference type="ChEBI" id="CHEBI:15378"/>
        <dbReference type="ChEBI" id="CHEBI:30616"/>
        <dbReference type="ChEBI" id="CHEBI:47013"/>
        <dbReference type="ChEBI" id="CHEBI:78346"/>
        <dbReference type="ChEBI" id="CHEBI:456216"/>
        <dbReference type="EC" id="2.7.1.15"/>
    </reaction>
</comment>
<keyword evidence="8 9" id="KW-0119">Carbohydrate metabolism</keyword>
<dbReference type="GO" id="GO:0019303">
    <property type="term" value="P:D-ribose catabolic process"/>
    <property type="evidence" value="ECO:0007669"/>
    <property type="project" value="UniProtKB-UniRule"/>
</dbReference>
<keyword evidence="4 9" id="KW-0418">Kinase</keyword>
<dbReference type="AlphaFoldDB" id="A0A317CBI7"/>
<feature type="binding site" evidence="9">
    <location>
        <position position="244"/>
    </location>
    <ligand>
        <name>K(+)</name>
        <dbReference type="ChEBI" id="CHEBI:29103"/>
    </ligand>
</feature>
<comment type="subcellular location">
    <subcellularLocation>
        <location evidence="9">Cytoplasm</location>
    </subcellularLocation>
</comment>
<feature type="binding site" evidence="9">
    <location>
        <position position="287"/>
    </location>
    <ligand>
        <name>K(+)</name>
        <dbReference type="ChEBI" id="CHEBI:29103"/>
    </ligand>
</feature>
<feature type="binding site" evidence="9">
    <location>
        <position position="278"/>
    </location>
    <ligand>
        <name>K(+)</name>
        <dbReference type="ChEBI" id="CHEBI:29103"/>
    </ligand>
</feature>